<feature type="transmembrane region" description="Helical" evidence="5">
    <location>
        <begin position="106"/>
        <end position="124"/>
    </location>
</feature>
<feature type="transmembrane region" description="Helical" evidence="5">
    <location>
        <begin position="439"/>
        <end position="460"/>
    </location>
</feature>
<dbReference type="InterPro" id="IPR051533">
    <property type="entry name" value="WaaL-like"/>
</dbReference>
<feature type="transmembrane region" description="Helical" evidence="5">
    <location>
        <begin position="220"/>
        <end position="239"/>
    </location>
</feature>
<sequence>MAGAGYAAGAGEERARDAGRLEGRGVLTLTLLAAAFGTGLFFNGLHIPLLAATGILLAFCLALALGPGIHAGWRVPRSPAAGCLVTWWVFLAVSLAWSTVVYTSSLYYWWLSALPLTFFTLVLAPRPEVWTRAALGGFFVAAGLLALWALVQFFALPEVYGYRAHHPLINPNNLAGLFNLALLPVVAGYLRTAGRRRAGWLLAGALLLLAGVIATQSRGAYLGAGLGLAVLLAVSRGAPGATWPRLVALALGGGAVFAFMNGWAGGVVGQRLETLGAVGAQTSLLTRFAIWEGTWHMVLDRPWLGTGLGTFFLYYPRYRLPEDSGSGGFYAHMDPLQLWTEVGVAGPALFYLFLIAVLVQTVRAVRAEGVGPTGRLRILGPFAGLLAVAVHTHATFHLYILPILIGAGVVLAAWQLRCEAALGRERAAVALPRRAHPRVWAAILAGGVALVGMNLGAAAAGDRLIRWGKAAVEAGETGEALRYFRYARAIIPNSDTPWALGAEIRVAALGAPESGLDVGQRRAIYREAHHLLDRAQRRNPARAELDRLRARLYQVAPEAMEDAPRQRAAAALERALAKDPRLFGARLALADHHQRSGRLEAARTVLEEGLPWRYPGTQGAQLLLRSAELRERTGDPAGALALTRSALARVPEGSGEARSALRTRIRDMEDGLGAP</sequence>
<feature type="transmembrane region" description="Helical" evidence="5">
    <location>
        <begin position="26"/>
        <end position="43"/>
    </location>
</feature>
<dbReference type="STRING" id="381306.AN478_08710"/>
<keyword evidence="4 5" id="KW-0472">Membrane</keyword>
<dbReference type="OrthoDB" id="7059610at2"/>
<feature type="transmembrane region" description="Helical" evidence="5">
    <location>
        <begin position="49"/>
        <end position="69"/>
    </location>
</feature>
<evidence type="ECO:0000313" key="7">
    <source>
        <dbReference type="EMBL" id="SCX84825.1"/>
    </source>
</evidence>
<dbReference type="GO" id="GO:0016874">
    <property type="term" value="F:ligase activity"/>
    <property type="evidence" value="ECO:0007669"/>
    <property type="project" value="UniProtKB-KW"/>
</dbReference>
<keyword evidence="3 5" id="KW-1133">Transmembrane helix</keyword>
<evidence type="ECO:0000256" key="4">
    <source>
        <dbReference type="ARBA" id="ARBA00023136"/>
    </source>
</evidence>
<gene>
    <name evidence="7" type="ORF">SAMN05661077_0663</name>
</gene>
<dbReference type="InterPro" id="IPR007016">
    <property type="entry name" value="O-antigen_ligase-rel_domated"/>
</dbReference>
<feature type="transmembrane region" description="Helical" evidence="5">
    <location>
        <begin position="374"/>
        <end position="392"/>
    </location>
</feature>
<proteinExistence type="predicted"/>
<comment type="subcellular location">
    <subcellularLocation>
        <location evidence="1">Membrane</location>
        <topology evidence="1">Multi-pass membrane protein</topology>
    </subcellularLocation>
</comment>
<dbReference type="EMBL" id="FMUN01000001">
    <property type="protein sequence ID" value="SCX84825.1"/>
    <property type="molecule type" value="Genomic_DNA"/>
</dbReference>
<keyword evidence="7" id="KW-0436">Ligase</keyword>
<dbReference type="Pfam" id="PF14559">
    <property type="entry name" value="TPR_19"/>
    <property type="match status" value="1"/>
</dbReference>
<dbReference type="PATRIC" id="fig|381306.5.peg.392"/>
<evidence type="ECO:0000256" key="1">
    <source>
        <dbReference type="ARBA" id="ARBA00004141"/>
    </source>
</evidence>
<dbReference type="Proteomes" id="UP000183104">
    <property type="component" value="Unassembled WGS sequence"/>
</dbReference>
<feature type="transmembrane region" description="Helical" evidence="5">
    <location>
        <begin position="81"/>
        <end position="100"/>
    </location>
</feature>
<feature type="transmembrane region" description="Helical" evidence="5">
    <location>
        <begin position="398"/>
        <end position="418"/>
    </location>
</feature>
<dbReference type="PANTHER" id="PTHR37422:SF23">
    <property type="entry name" value="TEICHURONIC ACID BIOSYNTHESIS PROTEIN TUAE"/>
    <property type="match status" value="1"/>
</dbReference>
<evidence type="ECO:0000256" key="3">
    <source>
        <dbReference type="ARBA" id="ARBA00022989"/>
    </source>
</evidence>
<dbReference type="InterPro" id="IPR011990">
    <property type="entry name" value="TPR-like_helical_dom_sf"/>
</dbReference>
<organism evidence="7 8">
    <name type="scientific">Thiohalorhabdus denitrificans</name>
    <dbReference type="NCBI Taxonomy" id="381306"/>
    <lineage>
        <taxon>Bacteria</taxon>
        <taxon>Pseudomonadati</taxon>
        <taxon>Pseudomonadota</taxon>
        <taxon>Gammaproteobacteria</taxon>
        <taxon>Thiohalorhabdales</taxon>
        <taxon>Thiohalorhabdaceae</taxon>
        <taxon>Thiohalorhabdus</taxon>
    </lineage>
</organism>
<protein>
    <submittedName>
        <fullName evidence="7">O-antigen ligase</fullName>
    </submittedName>
</protein>
<feature type="transmembrane region" description="Helical" evidence="5">
    <location>
        <begin position="246"/>
        <end position="264"/>
    </location>
</feature>
<dbReference type="Pfam" id="PF04932">
    <property type="entry name" value="Wzy_C"/>
    <property type="match status" value="1"/>
</dbReference>
<keyword evidence="2 5" id="KW-0812">Transmembrane</keyword>
<name>A0A0P9CMB2_9GAMM</name>
<evidence type="ECO:0000259" key="6">
    <source>
        <dbReference type="Pfam" id="PF04932"/>
    </source>
</evidence>
<keyword evidence="8" id="KW-1185">Reference proteome</keyword>
<dbReference type="SUPFAM" id="SSF48452">
    <property type="entry name" value="TPR-like"/>
    <property type="match status" value="1"/>
</dbReference>
<dbReference type="RefSeq" id="WP_054966219.1">
    <property type="nucleotide sequence ID" value="NZ_FMUN01000001.1"/>
</dbReference>
<dbReference type="Gene3D" id="1.25.40.10">
    <property type="entry name" value="Tetratricopeptide repeat domain"/>
    <property type="match status" value="1"/>
</dbReference>
<dbReference type="AlphaFoldDB" id="A0A0P9CMB2"/>
<accession>A0A0P9CMB2</accession>
<reference evidence="8" key="1">
    <citation type="submission" date="2016-10" db="EMBL/GenBank/DDBJ databases">
        <authorList>
            <person name="Varghese N."/>
        </authorList>
    </citation>
    <scope>NUCLEOTIDE SEQUENCE [LARGE SCALE GENOMIC DNA]</scope>
    <source>
        <strain evidence="8">HL 19</strain>
    </source>
</reference>
<feature type="domain" description="O-antigen ligase-related" evidence="6">
    <location>
        <begin position="204"/>
        <end position="350"/>
    </location>
</feature>
<feature type="transmembrane region" description="Helical" evidence="5">
    <location>
        <begin position="174"/>
        <end position="191"/>
    </location>
</feature>
<evidence type="ECO:0000313" key="8">
    <source>
        <dbReference type="Proteomes" id="UP000183104"/>
    </source>
</evidence>
<evidence type="ECO:0000256" key="2">
    <source>
        <dbReference type="ARBA" id="ARBA00022692"/>
    </source>
</evidence>
<feature type="transmembrane region" description="Helical" evidence="5">
    <location>
        <begin position="133"/>
        <end position="154"/>
    </location>
</feature>
<dbReference type="PANTHER" id="PTHR37422">
    <property type="entry name" value="TEICHURONIC ACID BIOSYNTHESIS PROTEIN TUAE"/>
    <property type="match status" value="1"/>
</dbReference>
<feature type="transmembrane region" description="Helical" evidence="5">
    <location>
        <begin position="342"/>
        <end position="362"/>
    </location>
</feature>
<evidence type="ECO:0000256" key="5">
    <source>
        <dbReference type="SAM" id="Phobius"/>
    </source>
</evidence>
<feature type="transmembrane region" description="Helical" evidence="5">
    <location>
        <begin position="198"/>
        <end position="214"/>
    </location>
</feature>
<dbReference type="GO" id="GO:0016020">
    <property type="term" value="C:membrane"/>
    <property type="evidence" value="ECO:0007669"/>
    <property type="project" value="UniProtKB-SubCell"/>
</dbReference>